<dbReference type="GO" id="GO:0015485">
    <property type="term" value="F:cholesterol binding"/>
    <property type="evidence" value="ECO:0007669"/>
    <property type="project" value="TreeGrafter"/>
</dbReference>
<dbReference type="GO" id="GO:0005789">
    <property type="term" value="C:endoplasmic reticulum membrane"/>
    <property type="evidence" value="ECO:0007669"/>
    <property type="project" value="TreeGrafter"/>
</dbReference>
<dbReference type="InterPro" id="IPR051482">
    <property type="entry name" value="Cholesterol_transport"/>
</dbReference>
<proteinExistence type="predicted"/>
<name>G5AL34_HETGA</name>
<feature type="region of interest" description="Disordered" evidence="1">
    <location>
        <begin position="134"/>
        <end position="159"/>
    </location>
</feature>
<dbReference type="PANTHER" id="PTHR23319">
    <property type="entry name" value="GRAM DOMAIN CONTAINING 1B, ISOFORM E"/>
    <property type="match status" value="1"/>
</dbReference>
<evidence type="ECO:0000313" key="5">
    <source>
        <dbReference type="Proteomes" id="UP000006813"/>
    </source>
</evidence>
<keyword evidence="2" id="KW-1133">Transmembrane helix</keyword>
<sequence length="466" mass="53160">MEGAHAIRQISSSNYKDRNEEYKRQFTHLPDTEKLIADYACALQRDILVQGRLYLSENWLCFYSNIFRWETTISIALKNITFMTKEKTARLIPNAIQIVTEGEKSLTRQEFWQLLQQNYGTELGLNAEEMANLSPSVEDNVQPRSPGRSSVDDSGERDEKLSKSLSFTWESVSQVSGTESLDGNSSKEGLDKEETQSKKQIKKSPLLTSEKRLRREPSRSLDLNKNEYLSLDKSSSTSDSVDEENIPEKDLQGRLYINRVFHISAEKMFELLFTSSHFMQRFANSRNIIESELLMEESVLNQSIEDAGKLSGLRRRRRTFNRTAETVPKLTSQGFSGDTTLETKADIPGKKKKVESFNIALIVVMSIFLMFLVVLNVTLFLKLSKIEYAVQSFYRLHLQEEKSLNLASDTVSGTEDSQKDKDQAHRLKGVLRDSILMLEQLKSSLIMLQKTFDLLNKNKTGTPVGS</sequence>
<dbReference type="GO" id="GO:0140268">
    <property type="term" value="C:endoplasmic reticulum-plasma membrane contact site"/>
    <property type="evidence" value="ECO:0007669"/>
    <property type="project" value="TreeGrafter"/>
</dbReference>
<dbReference type="FunCoup" id="G5AL34">
    <property type="interactions" value="810"/>
</dbReference>
<evidence type="ECO:0000259" key="3">
    <source>
        <dbReference type="SMART" id="SM00568"/>
    </source>
</evidence>
<keyword evidence="2" id="KW-0472">Membrane</keyword>
<dbReference type="GO" id="GO:0005886">
    <property type="term" value="C:plasma membrane"/>
    <property type="evidence" value="ECO:0007669"/>
    <property type="project" value="TreeGrafter"/>
</dbReference>
<dbReference type="SMART" id="SM00568">
    <property type="entry name" value="GRAM"/>
    <property type="match status" value="1"/>
</dbReference>
<dbReference type="PANTHER" id="PTHR23319:SF1">
    <property type="entry name" value="PROTEIN ASTER-C"/>
    <property type="match status" value="1"/>
</dbReference>
<feature type="domain" description="GRAM" evidence="3">
    <location>
        <begin position="20"/>
        <end position="87"/>
    </location>
</feature>
<dbReference type="InterPro" id="IPR011993">
    <property type="entry name" value="PH-like_dom_sf"/>
</dbReference>
<dbReference type="Pfam" id="PF02893">
    <property type="entry name" value="GRAM"/>
    <property type="match status" value="1"/>
</dbReference>
<dbReference type="CDD" id="cd13220">
    <property type="entry name" value="PH-GRAM_GRAMDC"/>
    <property type="match status" value="1"/>
</dbReference>
<dbReference type="InParanoid" id="G5AL34"/>
<dbReference type="EMBL" id="JH165760">
    <property type="protein sequence ID" value="EHA97744.1"/>
    <property type="molecule type" value="Genomic_DNA"/>
</dbReference>
<feature type="region of interest" description="Disordered" evidence="1">
    <location>
        <begin position="176"/>
        <end position="246"/>
    </location>
</feature>
<dbReference type="eggNOG" id="KOG1032">
    <property type="taxonomic scope" value="Eukaryota"/>
</dbReference>
<dbReference type="STRING" id="10181.G5AL34"/>
<reference evidence="4 5" key="1">
    <citation type="journal article" date="2011" name="Nature">
        <title>Genome sequencing reveals insights into physiology and longevity of the naked mole rat.</title>
        <authorList>
            <person name="Kim E.B."/>
            <person name="Fang X."/>
            <person name="Fushan A.A."/>
            <person name="Huang Z."/>
            <person name="Lobanov A.V."/>
            <person name="Han L."/>
            <person name="Marino S.M."/>
            <person name="Sun X."/>
            <person name="Turanov A.A."/>
            <person name="Yang P."/>
            <person name="Yim S.H."/>
            <person name="Zhao X."/>
            <person name="Kasaikina M.V."/>
            <person name="Stoletzki N."/>
            <person name="Peng C."/>
            <person name="Polak P."/>
            <person name="Xiong Z."/>
            <person name="Kiezun A."/>
            <person name="Zhu Y."/>
            <person name="Chen Y."/>
            <person name="Kryukov G.V."/>
            <person name="Zhang Q."/>
            <person name="Peshkin L."/>
            <person name="Yang L."/>
            <person name="Bronson R.T."/>
            <person name="Buffenstein R."/>
            <person name="Wang B."/>
            <person name="Han C."/>
            <person name="Li Q."/>
            <person name="Chen L."/>
            <person name="Zhao W."/>
            <person name="Sunyaev S.R."/>
            <person name="Park T.J."/>
            <person name="Zhang G."/>
            <person name="Wang J."/>
            <person name="Gladyshev V.N."/>
        </authorList>
    </citation>
    <scope>NUCLEOTIDE SEQUENCE [LARGE SCALE GENOMIC DNA]</scope>
</reference>
<dbReference type="AlphaFoldDB" id="G5AL34"/>
<feature type="compositionally biased region" description="Low complexity" evidence="1">
    <location>
        <begin position="229"/>
        <end position="239"/>
    </location>
</feature>
<accession>G5AL34</accession>
<dbReference type="InterPro" id="IPR004182">
    <property type="entry name" value="GRAM"/>
</dbReference>
<feature type="compositionally biased region" description="Basic and acidic residues" evidence="1">
    <location>
        <begin position="188"/>
        <end position="197"/>
    </location>
</feature>
<feature type="compositionally biased region" description="Basic and acidic residues" evidence="1">
    <location>
        <begin position="209"/>
        <end position="225"/>
    </location>
</feature>
<feature type="compositionally biased region" description="Polar residues" evidence="1">
    <location>
        <begin position="176"/>
        <end position="187"/>
    </location>
</feature>
<evidence type="ECO:0000313" key="4">
    <source>
        <dbReference type="EMBL" id="EHA97744.1"/>
    </source>
</evidence>
<protein>
    <submittedName>
        <fullName evidence="4">GRAM domain-containing protein 1C</fullName>
    </submittedName>
</protein>
<evidence type="ECO:0000256" key="2">
    <source>
        <dbReference type="SAM" id="Phobius"/>
    </source>
</evidence>
<dbReference type="GO" id="GO:0120020">
    <property type="term" value="F:cholesterol transfer activity"/>
    <property type="evidence" value="ECO:0007669"/>
    <property type="project" value="TreeGrafter"/>
</dbReference>
<keyword evidence="2" id="KW-0812">Transmembrane</keyword>
<organism evidence="4 5">
    <name type="scientific">Heterocephalus glaber</name>
    <name type="common">Naked mole rat</name>
    <dbReference type="NCBI Taxonomy" id="10181"/>
    <lineage>
        <taxon>Eukaryota</taxon>
        <taxon>Metazoa</taxon>
        <taxon>Chordata</taxon>
        <taxon>Craniata</taxon>
        <taxon>Vertebrata</taxon>
        <taxon>Euteleostomi</taxon>
        <taxon>Mammalia</taxon>
        <taxon>Eutheria</taxon>
        <taxon>Euarchontoglires</taxon>
        <taxon>Glires</taxon>
        <taxon>Rodentia</taxon>
        <taxon>Hystricomorpha</taxon>
        <taxon>Bathyergidae</taxon>
        <taxon>Heterocephalus</taxon>
    </lineage>
</organism>
<dbReference type="GO" id="GO:0032366">
    <property type="term" value="P:intracellular sterol transport"/>
    <property type="evidence" value="ECO:0007669"/>
    <property type="project" value="TreeGrafter"/>
</dbReference>
<feature type="transmembrane region" description="Helical" evidence="2">
    <location>
        <begin position="359"/>
        <end position="381"/>
    </location>
</feature>
<gene>
    <name evidence="4" type="ORF">GW7_03607</name>
</gene>
<evidence type="ECO:0000256" key="1">
    <source>
        <dbReference type="SAM" id="MobiDB-lite"/>
    </source>
</evidence>
<dbReference type="Proteomes" id="UP000006813">
    <property type="component" value="Unassembled WGS sequence"/>
</dbReference>
<dbReference type="Gene3D" id="2.30.29.30">
    <property type="entry name" value="Pleckstrin-homology domain (PH domain)/Phosphotyrosine-binding domain (PTB)"/>
    <property type="match status" value="1"/>
</dbReference>
<feature type="compositionally biased region" description="Polar residues" evidence="1">
    <location>
        <begin position="134"/>
        <end position="143"/>
    </location>
</feature>